<feature type="compositionally biased region" description="Low complexity" evidence="6">
    <location>
        <begin position="321"/>
        <end position="335"/>
    </location>
</feature>
<dbReference type="InterPro" id="IPR014284">
    <property type="entry name" value="RNA_pol_sigma-70_dom"/>
</dbReference>
<evidence type="ECO:0000256" key="5">
    <source>
        <dbReference type="ARBA" id="ARBA00023163"/>
    </source>
</evidence>
<keyword evidence="2" id="KW-0805">Transcription regulation</keyword>
<dbReference type="InterPro" id="IPR027383">
    <property type="entry name" value="Znf_put"/>
</dbReference>
<dbReference type="PANTHER" id="PTHR43133:SF8">
    <property type="entry name" value="RNA POLYMERASE SIGMA FACTOR HI_1459-RELATED"/>
    <property type="match status" value="1"/>
</dbReference>
<comment type="caution">
    <text evidence="10">The sequence shown here is derived from an EMBL/GenBank/DDBJ whole genome shotgun (WGS) entry which is preliminary data.</text>
</comment>
<dbReference type="GO" id="GO:0003677">
    <property type="term" value="F:DNA binding"/>
    <property type="evidence" value="ECO:0007669"/>
    <property type="project" value="UniProtKB-KW"/>
</dbReference>
<dbReference type="RefSeq" id="WP_125313917.1">
    <property type="nucleotide sequence ID" value="NZ_RSEC01000059.1"/>
</dbReference>
<evidence type="ECO:0000259" key="7">
    <source>
        <dbReference type="Pfam" id="PF04542"/>
    </source>
</evidence>
<evidence type="ECO:0000256" key="6">
    <source>
        <dbReference type="SAM" id="MobiDB-lite"/>
    </source>
</evidence>
<protein>
    <submittedName>
        <fullName evidence="10">Sigma-70 family RNA polymerase sigma factor</fullName>
    </submittedName>
</protein>
<keyword evidence="3" id="KW-0731">Sigma factor</keyword>
<dbReference type="SUPFAM" id="SSF88659">
    <property type="entry name" value="Sigma3 and sigma4 domains of RNA polymerase sigma factors"/>
    <property type="match status" value="1"/>
</dbReference>
<accession>A0A427T191</accession>
<dbReference type="AlphaFoldDB" id="A0A427T191"/>
<reference evidence="10 11" key="1">
    <citation type="submission" date="2018-12" db="EMBL/GenBank/DDBJ databases">
        <title>Amycolatopsis eburnea sp. nov. actinomycete associate with arbuscular mycorrhiza fungal spore.</title>
        <authorList>
            <person name="Lumyong S."/>
            <person name="Chaiya L."/>
        </authorList>
    </citation>
    <scope>NUCLEOTIDE SEQUENCE [LARGE SCALE GENOMIC DNA]</scope>
    <source>
        <strain evidence="10 11">GLM-1</strain>
    </source>
</reference>
<feature type="domain" description="Putative zinc-finger" evidence="9">
    <location>
        <begin position="188"/>
        <end position="222"/>
    </location>
</feature>
<keyword evidence="4" id="KW-0238">DNA-binding</keyword>
<feature type="domain" description="RNA polymerase sigma factor 70 region 4 type 2" evidence="8">
    <location>
        <begin position="123"/>
        <end position="169"/>
    </location>
</feature>
<dbReference type="InterPro" id="IPR013325">
    <property type="entry name" value="RNA_pol_sigma_r2"/>
</dbReference>
<evidence type="ECO:0000313" key="11">
    <source>
        <dbReference type="Proteomes" id="UP000267081"/>
    </source>
</evidence>
<evidence type="ECO:0000259" key="8">
    <source>
        <dbReference type="Pfam" id="PF08281"/>
    </source>
</evidence>
<evidence type="ECO:0000256" key="2">
    <source>
        <dbReference type="ARBA" id="ARBA00023015"/>
    </source>
</evidence>
<dbReference type="Gene3D" id="1.10.10.10">
    <property type="entry name" value="Winged helix-like DNA-binding domain superfamily/Winged helix DNA-binding domain"/>
    <property type="match status" value="1"/>
</dbReference>
<dbReference type="SUPFAM" id="SSF88946">
    <property type="entry name" value="Sigma2 domain of RNA polymerase sigma factors"/>
    <property type="match status" value="1"/>
</dbReference>
<dbReference type="GO" id="GO:0016987">
    <property type="term" value="F:sigma factor activity"/>
    <property type="evidence" value="ECO:0007669"/>
    <property type="project" value="UniProtKB-KW"/>
</dbReference>
<dbReference type="GO" id="GO:0006352">
    <property type="term" value="P:DNA-templated transcription initiation"/>
    <property type="evidence" value="ECO:0007669"/>
    <property type="project" value="InterPro"/>
</dbReference>
<dbReference type="Gene3D" id="1.10.10.1320">
    <property type="entry name" value="Anti-sigma factor, zinc-finger domain"/>
    <property type="match status" value="1"/>
</dbReference>
<dbReference type="InterPro" id="IPR013249">
    <property type="entry name" value="RNA_pol_sigma70_r4_t2"/>
</dbReference>
<evidence type="ECO:0000256" key="1">
    <source>
        <dbReference type="ARBA" id="ARBA00010641"/>
    </source>
</evidence>
<sequence>MTEVADRPSDAALAEAVRGGDLDAYRELYTRHLAAARRVAAAIAATETERDDLIAEAFTQVLRILRSGGGPDDAFRPYLLATIRNTMIRWHRRDSLVSLVSEVPDAAADDVLDTRMLGAIAAAAFATLPPRWRTVLWRTEIDGESPAELAGLLELTPNGVSALAYRAREGLRQAYLDQYVAAGRKRACRSVGGQLAKWVRGGVTERRAQRIAAHLDRCADCRELAAGLRRLNEELPATVAPPRASTGSAASSGGAAVRASTAPALSWVAAVKTAAAGAALVATVAIGGVAPAPAVPPAAEGTTSQPAAPRPSKPNATPREAAPGPSKGSGAAPVGVAKGHSAKKTPAGSPARKRTPANGGNRHPGRVHGSGAAGRASR</sequence>
<dbReference type="InterPro" id="IPR036388">
    <property type="entry name" value="WH-like_DNA-bd_sf"/>
</dbReference>
<keyword evidence="11" id="KW-1185">Reference proteome</keyword>
<gene>
    <name evidence="10" type="ORF">EIY87_33520</name>
</gene>
<dbReference type="InterPro" id="IPR013324">
    <property type="entry name" value="RNA_pol_sigma_r3/r4-like"/>
</dbReference>
<feature type="domain" description="RNA polymerase sigma-70 region 2" evidence="7">
    <location>
        <begin position="28"/>
        <end position="94"/>
    </location>
</feature>
<feature type="region of interest" description="Disordered" evidence="6">
    <location>
        <begin position="295"/>
        <end position="378"/>
    </location>
</feature>
<dbReference type="InterPro" id="IPR007627">
    <property type="entry name" value="RNA_pol_sigma70_r2"/>
</dbReference>
<dbReference type="NCBIfam" id="TIGR02937">
    <property type="entry name" value="sigma70-ECF"/>
    <property type="match status" value="1"/>
</dbReference>
<dbReference type="Proteomes" id="UP000267081">
    <property type="component" value="Unassembled WGS sequence"/>
</dbReference>
<dbReference type="InterPro" id="IPR041916">
    <property type="entry name" value="Anti_sigma_zinc_sf"/>
</dbReference>
<organism evidence="10 11">
    <name type="scientific">Amycolatopsis eburnea</name>
    <dbReference type="NCBI Taxonomy" id="2267691"/>
    <lineage>
        <taxon>Bacteria</taxon>
        <taxon>Bacillati</taxon>
        <taxon>Actinomycetota</taxon>
        <taxon>Actinomycetes</taxon>
        <taxon>Pseudonocardiales</taxon>
        <taxon>Pseudonocardiaceae</taxon>
        <taxon>Amycolatopsis</taxon>
    </lineage>
</organism>
<dbReference type="PANTHER" id="PTHR43133">
    <property type="entry name" value="RNA POLYMERASE ECF-TYPE SIGMA FACTO"/>
    <property type="match status" value="1"/>
</dbReference>
<dbReference type="EMBL" id="RSEC01000059">
    <property type="protein sequence ID" value="RSD11691.1"/>
    <property type="molecule type" value="Genomic_DNA"/>
</dbReference>
<evidence type="ECO:0000256" key="3">
    <source>
        <dbReference type="ARBA" id="ARBA00023082"/>
    </source>
</evidence>
<proteinExistence type="inferred from homology"/>
<dbReference type="Pfam" id="PF08281">
    <property type="entry name" value="Sigma70_r4_2"/>
    <property type="match status" value="1"/>
</dbReference>
<dbReference type="InterPro" id="IPR039425">
    <property type="entry name" value="RNA_pol_sigma-70-like"/>
</dbReference>
<name>A0A427T191_9PSEU</name>
<dbReference type="Pfam" id="PF13490">
    <property type="entry name" value="zf-HC2"/>
    <property type="match status" value="1"/>
</dbReference>
<dbReference type="Gene3D" id="1.10.1740.10">
    <property type="match status" value="1"/>
</dbReference>
<evidence type="ECO:0000256" key="4">
    <source>
        <dbReference type="ARBA" id="ARBA00023125"/>
    </source>
</evidence>
<evidence type="ECO:0000259" key="9">
    <source>
        <dbReference type="Pfam" id="PF13490"/>
    </source>
</evidence>
<evidence type="ECO:0000313" key="10">
    <source>
        <dbReference type="EMBL" id="RSD11691.1"/>
    </source>
</evidence>
<comment type="similarity">
    <text evidence="1">Belongs to the sigma-70 factor family. ECF subfamily.</text>
</comment>
<dbReference type="Pfam" id="PF04542">
    <property type="entry name" value="Sigma70_r2"/>
    <property type="match status" value="1"/>
</dbReference>
<keyword evidence="5" id="KW-0804">Transcription</keyword>
<dbReference type="OrthoDB" id="4990598at2"/>